<proteinExistence type="predicted"/>
<gene>
    <name evidence="1" type="ORF">SAMN05216466_107140</name>
</gene>
<dbReference type="Proteomes" id="UP000199706">
    <property type="component" value="Unassembled WGS sequence"/>
</dbReference>
<protein>
    <submittedName>
        <fullName evidence="1">Uncharacterized protein</fullName>
    </submittedName>
</protein>
<evidence type="ECO:0000313" key="1">
    <source>
        <dbReference type="EMBL" id="SDH11161.1"/>
    </source>
</evidence>
<accession>A0A1G7ZR36</accession>
<name>A0A1G7ZR36_9BURK</name>
<dbReference type="AlphaFoldDB" id="A0A1G7ZR36"/>
<reference evidence="1 2" key="1">
    <citation type="submission" date="2016-10" db="EMBL/GenBank/DDBJ databases">
        <authorList>
            <person name="de Groot N.N."/>
        </authorList>
    </citation>
    <scope>NUCLEOTIDE SEQUENCE [LARGE SCALE GENOMIC DNA]</scope>
    <source>
        <strain evidence="1 2">LMG 2247</strain>
    </source>
</reference>
<dbReference type="EMBL" id="FNCJ01000007">
    <property type="protein sequence ID" value="SDH11161.1"/>
    <property type="molecule type" value="Genomic_DNA"/>
</dbReference>
<organism evidence="1 2">
    <name type="scientific">Paraburkholderia phenazinium</name>
    <dbReference type="NCBI Taxonomy" id="60549"/>
    <lineage>
        <taxon>Bacteria</taxon>
        <taxon>Pseudomonadati</taxon>
        <taxon>Pseudomonadota</taxon>
        <taxon>Betaproteobacteria</taxon>
        <taxon>Burkholderiales</taxon>
        <taxon>Burkholderiaceae</taxon>
        <taxon>Paraburkholderia</taxon>
    </lineage>
</organism>
<sequence>MLVDCDPDPVEEAAYGYCRRCECEVPIEERDFGIGRDEAYGRPIVHVDMQWCCCECGDQL</sequence>
<evidence type="ECO:0000313" key="2">
    <source>
        <dbReference type="Proteomes" id="UP000199706"/>
    </source>
</evidence>